<feature type="region of interest" description="Disordered" evidence="1">
    <location>
        <begin position="239"/>
        <end position="313"/>
    </location>
</feature>
<organism evidence="2 3">
    <name type="scientific">Coemansia brasiliensis</name>
    <dbReference type="NCBI Taxonomy" id="2650707"/>
    <lineage>
        <taxon>Eukaryota</taxon>
        <taxon>Fungi</taxon>
        <taxon>Fungi incertae sedis</taxon>
        <taxon>Zoopagomycota</taxon>
        <taxon>Kickxellomycotina</taxon>
        <taxon>Kickxellomycetes</taxon>
        <taxon>Kickxellales</taxon>
        <taxon>Kickxellaceae</taxon>
        <taxon>Coemansia</taxon>
    </lineage>
</organism>
<dbReference type="Proteomes" id="UP001139887">
    <property type="component" value="Unassembled WGS sequence"/>
</dbReference>
<keyword evidence="3" id="KW-1185">Reference proteome</keyword>
<gene>
    <name evidence="2" type="ORF">IWW36_004835</name>
</gene>
<feature type="compositionally biased region" description="Basic residues" evidence="1">
    <location>
        <begin position="149"/>
        <end position="166"/>
    </location>
</feature>
<sequence length="524" mass="57495">LDSKPILYSESLDVSGLQPTHPQRTDNLQATSAVNAARIEREVLDALSLQTPTNATLADSPLSNALLLLANTSTDVDNSFDHTRGEPVPDMFFSDPEGCESDTIPELYRSASGEFFRLPNLARSQAAPKPKPPAEQRKSGYRMVLGKRSSARRRGSRRRSRRRRSRSGSARNPRISLPIVPPELMDYIERRNPNAIDVGDRKVVIASPELVREMHCANSRAVTAGQQIISPESAMTQITKTSAEEQPANTDPFTPRAAGKISAPTTSDEISQELKASSEISESFSNNPPNSAPLPQQQQQQQQYPKLRSPRSFYHPGPYMHSNQISYKTAIGGEQVEPVFCPPSDVQARAPGGMTRAPSPKHRYLSPTERNNASLFSMMDAGQVRHVTFPQTSPPAHAVSHEKPLAYKPSRIRRRAQSSYESRATEGESGAKSATPDIKSNNGRRLSRFFNGFGFGNSGNEARKATTFAPDSPLAANRGGMVSAMEFGRRRNSDASGSQMMQMRKVNSSIAAVNDDGHVKQVEW</sequence>
<feature type="region of interest" description="Disordered" evidence="1">
    <location>
        <begin position="120"/>
        <end position="177"/>
    </location>
</feature>
<feature type="compositionally biased region" description="Polar residues" evidence="1">
    <location>
        <begin position="263"/>
        <end position="295"/>
    </location>
</feature>
<dbReference type="OrthoDB" id="3176171at2759"/>
<proteinExistence type="predicted"/>
<protein>
    <submittedName>
        <fullName evidence="2">Uncharacterized protein</fullName>
    </submittedName>
</protein>
<accession>A0A9W8I560</accession>
<dbReference type="EMBL" id="JANBUW010000835">
    <property type="protein sequence ID" value="KAJ2845305.1"/>
    <property type="molecule type" value="Genomic_DNA"/>
</dbReference>
<feature type="region of interest" description="Disordered" evidence="1">
    <location>
        <begin position="390"/>
        <end position="443"/>
    </location>
</feature>
<comment type="caution">
    <text evidence="2">The sequence shown here is derived from an EMBL/GenBank/DDBJ whole genome shotgun (WGS) entry which is preliminary data.</text>
</comment>
<name>A0A9W8I560_9FUNG</name>
<evidence type="ECO:0000313" key="2">
    <source>
        <dbReference type="EMBL" id="KAJ2845305.1"/>
    </source>
</evidence>
<dbReference type="AlphaFoldDB" id="A0A9W8I560"/>
<reference evidence="2" key="1">
    <citation type="submission" date="2022-07" db="EMBL/GenBank/DDBJ databases">
        <title>Phylogenomic reconstructions and comparative analyses of Kickxellomycotina fungi.</title>
        <authorList>
            <person name="Reynolds N.K."/>
            <person name="Stajich J.E."/>
            <person name="Barry K."/>
            <person name="Grigoriev I.V."/>
            <person name="Crous P."/>
            <person name="Smith M.E."/>
        </authorList>
    </citation>
    <scope>NUCLEOTIDE SEQUENCE</scope>
    <source>
        <strain evidence="2">NRRL 1566</strain>
    </source>
</reference>
<evidence type="ECO:0000256" key="1">
    <source>
        <dbReference type="SAM" id="MobiDB-lite"/>
    </source>
</evidence>
<feature type="non-terminal residue" evidence="2">
    <location>
        <position position="1"/>
    </location>
</feature>
<evidence type="ECO:0000313" key="3">
    <source>
        <dbReference type="Proteomes" id="UP001139887"/>
    </source>
</evidence>